<evidence type="ECO:0000313" key="3">
    <source>
        <dbReference type="Proteomes" id="UP001626536"/>
    </source>
</evidence>
<protein>
    <submittedName>
        <fullName evidence="2">Uncharacterized protein</fullName>
    </submittedName>
</protein>
<sequence>MAEDRSALKGPLQLVYDLVKASVAVVLGAIVIAVAVINFQPLCNAAQQLLAKAGDARELEIAGFKVSLSEDSVAEALAAYAVNPGEISAEVTKAIRALRPDEYERLLDVGQLDGLCEYERPSAKMRGDVALDYTLAEKGLTWIADSPDTLASVSAYLAKKAAMDQSSENGRALSCYDMTLTELGRNVKTGLVQSFKTAFDPIRDHSEPTPVKREMAQK</sequence>
<evidence type="ECO:0000256" key="1">
    <source>
        <dbReference type="SAM" id="Phobius"/>
    </source>
</evidence>
<organism evidence="2 3">
    <name type="scientific">Methylocapsa polymorpha</name>
    <dbReference type="NCBI Taxonomy" id="3080828"/>
    <lineage>
        <taxon>Bacteria</taxon>
        <taxon>Pseudomonadati</taxon>
        <taxon>Pseudomonadota</taxon>
        <taxon>Alphaproteobacteria</taxon>
        <taxon>Hyphomicrobiales</taxon>
        <taxon>Beijerinckiaceae</taxon>
        <taxon>Methylocapsa</taxon>
    </lineage>
</organism>
<proteinExistence type="predicted"/>
<dbReference type="EMBL" id="CP136862">
    <property type="protein sequence ID" value="WOJ88806.1"/>
    <property type="molecule type" value="Genomic_DNA"/>
</dbReference>
<accession>A0ABZ0HPR1</accession>
<name>A0ABZ0HPR1_9HYPH</name>
<keyword evidence="1" id="KW-0472">Membrane</keyword>
<dbReference type="Proteomes" id="UP001626536">
    <property type="component" value="Chromosome"/>
</dbReference>
<keyword evidence="3" id="KW-1185">Reference proteome</keyword>
<keyword evidence="1" id="KW-0812">Transmembrane</keyword>
<reference evidence="2 3" key="1">
    <citation type="submission" date="2023-10" db="EMBL/GenBank/DDBJ databases">
        <title>Novel methanotroph of the genus Methylocapsa from a subarctic wetland.</title>
        <authorList>
            <person name="Belova S.E."/>
            <person name="Oshkin I.Y."/>
            <person name="Miroshnikov K."/>
            <person name="Dedysh S.N."/>
        </authorList>
    </citation>
    <scope>NUCLEOTIDE SEQUENCE [LARGE SCALE GENOMIC DNA]</scope>
    <source>
        <strain evidence="2 3">RX1</strain>
    </source>
</reference>
<keyword evidence="1" id="KW-1133">Transmembrane helix</keyword>
<dbReference type="RefSeq" id="WP_407338243.1">
    <property type="nucleotide sequence ID" value="NZ_CP136862.1"/>
</dbReference>
<evidence type="ECO:0000313" key="2">
    <source>
        <dbReference type="EMBL" id="WOJ88806.1"/>
    </source>
</evidence>
<gene>
    <name evidence="2" type="ORF">RZS28_13435</name>
</gene>
<feature type="transmembrane region" description="Helical" evidence="1">
    <location>
        <begin position="21"/>
        <end position="39"/>
    </location>
</feature>